<feature type="compositionally biased region" description="Polar residues" evidence="1">
    <location>
        <begin position="16"/>
        <end position="26"/>
    </location>
</feature>
<comment type="caution">
    <text evidence="2">The sequence shown here is derived from an EMBL/GenBank/DDBJ whole genome shotgun (WGS) entry which is preliminary data.</text>
</comment>
<dbReference type="Proteomes" id="UP000681720">
    <property type="component" value="Unassembled WGS sequence"/>
</dbReference>
<accession>A0A8S3BXC9</accession>
<gene>
    <name evidence="2" type="ORF">GIL414_LOCUS50347</name>
</gene>
<reference evidence="2" key="1">
    <citation type="submission" date="2021-02" db="EMBL/GenBank/DDBJ databases">
        <authorList>
            <person name="Nowell W R."/>
        </authorList>
    </citation>
    <scope>NUCLEOTIDE SEQUENCE</scope>
</reference>
<name>A0A8S3BXC9_9BILA</name>
<dbReference type="EMBL" id="CAJOBJ010167549">
    <property type="protein sequence ID" value="CAF4870318.1"/>
    <property type="molecule type" value="Genomic_DNA"/>
</dbReference>
<feature type="non-terminal residue" evidence="2">
    <location>
        <position position="81"/>
    </location>
</feature>
<evidence type="ECO:0000313" key="3">
    <source>
        <dbReference type="Proteomes" id="UP000681720"/>
    </source>
</evidence>
<protein>
    <submittedName>
        <fullName evidence="2">Uncharacterized protein</fullName>
    </submittedName>
</protein>
<feature type="non-terminal residue" evidence="2">
    <location>
        <position position="1"/>
    </location>
</feature>
<evidence type="ECO:0000313" key="2">
    <source>
        <dbReference type="EMBL" id="CAF4870318.1"/>
    </source>
</evidence>
<feature type="region of interest" description="Disordered" evidence="1">
    <location>
        <begin position="1"/>
        <end position="81"/>
    </location>
</feature>
<evidence type="ECO:0000256" key="1">
    <source>
        <dbReference type="SAM" id="MobiDB-lite"/>
    </source>
</evidence>
<sequence length="81" mass="8966">NNTNIAVPLLPPPPSSKNYNKTNADASSSSSSSSLEEGAADHRDDDDPFAIFQTKSKTNKINQQQENNLFIDWNQDETKLN</sequence>
<organism evidence="2 3">
    <name type="scientific">Rotaria magnacalcarata</name>
    <dbReference type="NCBI Taxonomy" id="392030"/>
    <lineage>
        <taxon>Eukaryota</taxon>
        <taxon>Metazoa</taxon>
        <taxon>Spiralia</taxon>
        <taxon>Gnathifera</taxon>
        <taxon>Rotifera</taxon>
        <taxon>Eurotatoria</taxon>
        <taxon>Bdelloidea</taxon>
        <taxon>Philodinida</taxon>
        <taxon>Philodinidae</taxon>
        <taxon>Rotaria</taxon>
    </lineage>
</organism>
<dbReference type="AlphaFoldDB" id="A0A8S3BXC9"/>
<proteinExistence type="predicted"/>
<feature type="compositionally biased region" description="Polar residues" evidence="1">
    <location>
        <begin position="53"/>
        <end position="68"/>
    </location>
</feature>